<evidence type="ECO:0000313" key="7">
    <source>
        <dbReference type="Proteomes" id="UP000276223"/>
    </source>
</evidence>
<dbReference type="Proteomes" id="UP000276223">
    <property type="component" value="Unassembled WGS sequence"/>
</dbReference>
<name>A0A3N1VLY5_9BACT</name>
<dbReference type="InterPro" id="IPR005925">
    <property type="entry name" value="Agmatinase-rel"/>
</dbReference>
<dbReference type="RefSeq" id="WP_123288753.1">
    <property type="nucleotide sequence ID" value="NZ_RJVA01000009.1"/>
</dbReference>
<proteinExistence type="inferred from homology"/>
<dbReference type="Gene3D" id="3.40.800.10">
    <property type="entry name" value="Ureohydrolase domain"/>
    <property type="match status" value="1"/>
</dbReference>
<accession>A0A3N1VLY5</accession>
<protein>
    <submittedName>
        <fullName evidence="6">Agmatinase</fullName>
    </submittedName>
</protein>
<dbReference type="GO" id="GO:0046872">
    <property type="term" value="F:metal ion binding"/>
    <property type="evidence" value="ECO:0007669"/>
    <property type="project" value="UniProtKB-KW"/>
</dbReference>
<gene>
    <name evidence="6" type="ORF">EDC27_0203</name>
</gene>
<evidence type="ECO:0000256" key="3">
    <source>
        <dbReference type="ARBA" id="ARBA00022801"/>
    </source>
</evidence>
<evidence type="ECO:0000313" key="6">
    <source>
        <dbReference type="EMBL" id="ROR02950.1"/>
    </source>
</evidence>
<dbReference type="InterPro" id="IPR023696">
    <property type="entry name" value="Ureohydrolase_dom_sf"/>
</dbReference>
<comment type="similarity">
    <text evidence="1">Belongs to the arginase family. Agmatinase subfamily.</text>
</comment>
<dbReference type="PANTHER" id="PTHR11358">
    <property type="entry name" value="ARGINASE/AGMATINASE"/>
    <property type="match status" value="1"/>
</dbReference>
<evidence type="ECO:0000256" key="4">
    <source>
        <dbReference type="RuleBase" id="RU003684"/>
    </source>
</evidence>
<organism evidence="6 7">
    <name type="scientific">Desulfosoma caldarium</name>
    <dbReference type="NCBI Taxonomy" id="610254"/>
    <lineage>
        <taxon>Bacteria</taxon>
        <taxon>Pseudomonadati</taxon>
        <taxon>Thermodesulfobacteriota</taxon>
        <taxon>Syntrophobacteria</taxon>
        <taxon>Syntrophobacterales</taxon>
        <taxon>Syntrophobacteraceae</taxon>
        <taxon>Desulfosoma</taxon>
    </lineage>
</organism>
<dbReference type="AlphaFoldDB" id="A0A3N1VLY5"/>
<dbReference type="SUPFAM" id="SSF52768">
    <property type="entry name" value="Arginase/deacetylase"/>
    <property type="match status" value="1"/>
</dbReference>
<dbReference type="Gene3D" id="1.10.3210.10">
    <property type="entry name" value="Hypothetical protein af1432"/>
    <property type="match status" value="1"/>
</dbReference>
<keyword evidence="2" id="KW-0479">Metal-binding</keyword>
<evidence type="ECO:0000256" key="2">
    <source>
        <dbReference type="ARBA" id="ARBA00022723"/>
    </source>
</evidence>
<sequence>MDALDHGLSEAFQEALEMAFSLHRRQFRKGTRVPYVSHLLAVAAMVLENGGDEASAIAALLHDAAEDQGGQATLEAIRRRFGDRVADLVRSCSDCLESPKPPWQERKEAYLEHLKTASDDAVLISLADKVHNAGTIVADLEREGPGVWDRFQAGKLGTLWYYKALVRCFRRRGLYPQLVRQLDRLVERLRQLAARVTVLGIPFDANASYRRGPALAPARLREALYLGSTNLTAESGLDLGASDEWTDAGDLSFSRLDGIVGTDGMVTKVQEAVEKILRTGSAVLAVGGDHSITVPVVRALAAHHGPLNILDLDAHPDLYPALDGNPMSHGSAFTRILEEGLAQRLVQVGIRTMNETQRKVAERFGVEILPMDRWTGECRFRFDGPVYVSLDVDCLDPAHAPGVSHQEPGGLSPRDVIRIIHGLEGRLVGADLVEINPERDASGVTAALGAKLLKELLARLLAPKAVP</sequence>
<dbReference type="CDD" id="cd11593">
    <property type="entry name" value="Agmatinase-like_2"/>
    <property type="match status" value="1"/>
</dbReference>
<keyword evidence="7" id="KW-1185">Reference proteome</keyword>
<dbReference type="Pfam" id="PF13328">
    <property type="entry name" value="HD_4"/>
    <property type="match status" value="1"/>
</dbReference>
<evidence type="ECO:0000259" key="5">
    <source>
        <dbReference type="SMART" id="SM00471"/>
    </source>
</evidence>
<evidence type="ECO:0000256" key="1">
    <source>
        <dbReference type="ARBA" id="ARBA00009227"/>
    </source>
</evidence>
<dbReference type="InterPro" id="IPR020855">
    <property type="entry name" value="Ureohydrolase_Mn_BS"/>
</dbReference>
<dbReference type="PANTHER" id="PTHR11358:SF26">
    <property type="entry name" value="GUANIDINO ACID HYDROLASE, MITOCHONDRIAL"/>
    <property type="match status" value="1"/>
</dbReference>
<dbReference type="PROSITE" id="PS51409">
    <property type="entry name" value="ARGINASE_2"/>
    <property type="match status" value="1"/>
</dbReference>
<reference evidence="6 7" key="1">
    <citation type="submission" date="2018-11" db="EMBL/GenBank/DDBJ databases">
        <title>Genomic Encyclopedia of Type Strains, Phase IV (KMG-IV): sequencing the most valuable type-strain genomes for metagenomic binning, comparative biology and taxonomic classification.</title>
        <authorList>
            <person name="Goeker M."/>
        </authorList>
    </citation>
    <scope>NUCLEOTIDE SEQUENCE [LARGE SCALE GENOMIC DNA]</scope>
    <source>
        <strain evidence="6 7">DSM 22027</strain>
    </source>
</reference>
<dbReference type="InterPro" id="IPR006035">
    <property type="entry name" value="Ureohydrolase"/>
</dbReference>
<dbReference type="SMART" id="SM00471">
    <property type="entry name" value="HDc"/>
    <property type="match status" value="1"/>
</dbReference>
<dbReference type="SUPFAM" id="SSF109604">
    <property type="entry name" value="HD-domain/PDEase-like"/>
    <property type="match status" value="1"/>
</dbReference>
<dbReference type="Pfam" id="PF00491">
    <property type="entry name" value="Arginase"/>
    <property type="match status" value="1"/>
</dbReference>
<dbReference type="GO" id="GO:0008783">
    <property type="term" value="F:agmatinase activity"/>
    <property type="evidence" value="ECO:0007669"/>
    <property type="project" value="TreeGrafter"/>
</dbReference>
<dbReference type="EMBL" id="RJVA01000009">
    <property type="protein sequence ID" value="ROR02950.1"/>
    <property type="molecule type" value="Genomic_DNA"/>
</dbReference>
<dbReference type="GO" id="GO:0033389">
    <property type="term" value="P:putrescine biosynthetic process from arginine, via agmatine"/>
    <property type="evidence" value="ECO:0007669"/>
    <property type="project" value="TreeGrafter"/>
</dbReference>
<feature type="domain" description="HD/PDEase" evidence="5">
    <location>
        <begin position="31"/>
        <end position="142"/>
    </location>
</feature>
<dbReference type="NCBIfam" id="TIGR01230">
    <property type="entry name" value="agmatinase"/>
    <property type="match status" value="1"/>
</dbReference>
<dbReference type="OrthoDB" id="9789727at2"/>
<dbReference type="InterPro" id="IPR003607">
    <property type="entry name" value="HD/PDEase_dom"/>
</dbReference>
<comment type="caution">
    <text evidence="6">The sequence shown here is derived from an EMBL/GenBank/DDBJ whole genome shotgun (WGS) entry which is preliminary data.</text>
</comment>
<keyword evidence="3 4" id="KW-0378">Hydrolase</keyword>
<dbReference type="PROSITE" id="PS01053">
    <property type="entry name" value="ARGINASE_1"/>
    <property type="match status" value="1"/>
</dbReference>